<evidence type="ECO:0000313" key="3">
    <source>
        <dbReference type="Proteomes" id="UP000193435"/>
    </source>
</evidence>
<proteinExistence type="predicted"/>
<dbReference type="Pfam" id="PF13673">
    <property type="entry name" value="Acetyltransf_10"/>
    <property type="match status" value="1"/>
</dbReference>
<sequence length="144" mass="16627">MNYSWSTNLDSSIYKDSLSIRNKVFVEEQQVPQEMEVDEFEDLTTYVVGYLDAIPVVTARLLPTNQRTYKVQRVAVLKDYRDRQIGKKIMLEIERFAIEHNRTSLILGAQDQAIGFYFSLGYLINSDGYLDAGMPHHDMIKALV</sequence>
<feature type="domain" description="N-acetyltransferase" evidence="1">
    <location>
        <begin position="1"/>
        <end position="144"/>
    </location>
</feature>
<dbReference type="OrthoDB" id="9796171at2"/>
<dbReference type="Gene3D" id="3.40.630.30">
    <property type="match status" value="1"/>
</dbReference>
<keyword evidence="3" id="KW-1185">Reference proteome</keyword>
<dbReference type="PANTHER" id="PTHR13355">
    <property type="entry name" value="GLUCOSAMINE 6-PHOSPHATE N-ACETYLTRANSFERASE"/>
    <property type="match status" value="1"/>
</dbReference>
<dbReference type="AlphaFoldDB" id="A0A1X7NQ67"/>
<keyword evidence="2" id="KW-0012">Acyltransferase</keyword>
<dbReference type="InterPro" id="IPR016181">
    <property type="entry name" value="Acyl_CoA_acyltransferase"/>
</dbReference>
<dbReference type="InterPro" id="IPR000182">
    <property type="entry name" value="GNAT_dom"/>
</dbReference>
<dbReference type="EMBL" id="FXBJ01000002">
    <property type="protein sequence ID" value="SMH39796.1"/>
    <property type="molecule type" value="Genomic_DNA"/>
</dbReference>
<evidence type="ECO:0000313" key="2">
    <source>
        <dbReference type="EMBL" id="SMH39796.1"/>
    </source>
</evidence>
<dbReference type="InterPro" id="IPR039143">
    <property type="entry name" value="GNPNAT1-like"/>
</dbReference>
<evidence type="ECO:0000259" key="1">
    <source>
        <dbReference type="PROSITE" id="PS51186"/>
    </source>
</evidence>
<dbReference type="CDD" id="cd04301">
    <property type="entry name" value="NAT_SF"/>
    <property type="match status" value="1"/>
</dbReference>
<dbReference type="Proteomes" id="UP000193435">
    <property type="component" value="Unassembled WGS sequence"/>
</dbReference>
<dbReference type="PANTHER" id="PTHR13355:SF11">
    <property type="entry name" value="GLUCOSAMINE 6-PHOSPHATE N-ACETYLTRANSFERASE"/>
    <property type="match status" value="1"/>
</dbReference>
<name>A0A1X7NQ67_9LACT</name>
<gene>
    <name evidence="2" type="ORF">SAMN04488700_2284</name>
</gene>
<dbReference type="SUPFAM" id="SSF55729">
    <property type="entry name" value="Acyl-CoA N-acyltransferases (Nat)"/>
    <property type="match status" value="1"/>
</dbReference>
<dbReference type="RefSeq" id="WP_085560304.1">
    <property type="nucleotide sequence ID" value="NZ_FOAH01000002.1"/>
</dbReference>
<dbReference type="STRING" id="1073423.SAMN04488700_2284"/>
<accession>A0A1X7NQ67</accession>
<dbReference type="GO" id="GO:0004343">
    <property type="term" value="F:glucosamine 6-phosphate N-acetyltransferase activity"/>
    <property type="evidence" value="ECO:0007669"/>
    <property type="project" value="TreeGrafter"/>
</dbReference>
<organism evidence="2 3">
    <name type="scientific">Carnobacterium iners</name>
    <dbReference type="NCBI Taxonomy" id="1073423"/>
    <lineage>
        <taxon>Bacteria</taxon>
        <taxon>Bacillati</taxon>
        <taxon>Bacillota</taxon>
        <taxon>Bacilli</taxon>
        <taxon>Lactobacillales</taxon>
        <taxon>Carnobacteriaceae</taxon>
        <taxon>Carnobacterium</taxon>
    </lineage>
</organism>
<reference evidence="2 3" key="1">
    <citation type="submission" date="2017-04" db="EMBL/GenBank/DDBJ databases">
        <authorList>
            <person name="Afonso C.L."/>
            <person name="Miller P.J."/>
            <person name="Scott M.A."/>
            <person name="Spackman E."/>
            <person name="Goraichik I."/>
            <person name="Dimitrov K.M."/>
            <person name="Suarez D.L."/>
            <person name="Swayne D.E."/>
        </authorList>
    </citation>
    <scope>NUCLEOTIDE SEQUENCE [LARGE SCALE GENOMIC DNA]</scope>
    <source>
        <strain evidence="2 3">LMG26642</strain>
    </source>
</reference>
<keyword evidence="2" id="KW-0808">Transferase</keyword>
<dbReference type="PROSITE" id="PS51186">
    <property type="entry name" value="GNAT"/>
    <property type="match status" value="1"/>
</dbReference>
<protein>
    <submittedName>
        <fullName evidence="2">Predicted N-acyltransferase, GNAT family</fullName>
    </submittedName>
</protein>